<dbReference type="Pfam" id="PF13414">
    <property type="entry name" value="TPR_11"/>
    <property type="match status" value="1"/>
</dbReference>
<dbReference type="InterPro" id="IPR027417">
    <property type="entry name" value="P-loop_NTPase"/>
</dbReference>
<evidence type="ECO:0000256" key="1">
    <source>
        <dbReference type="ARBA" id="ARBA00022737"/>
    </source>
</evidence>
<evidence type="ECO:0000256" key="2">
    <source>
        <dbReference type="ARBA" id="ARBA00022803"/>
    </source>
</evidence>
<dbReference type="SMART" id="SM00028">
    <property type="entry name" value="TPR"/>
    <property type="match status" value="13"/>
</dbReference>
<dbReference type="InterPro" id="IPR051685">
    <property type="entry name" value="Ycf3/AcsC/BcsC/TPR_MFPF"/>
</dbReference>
<accession>A0A3L9YVQ1</accession>
<feature type="repeat" description="TPR" evidence="3">
    <location>
        <begin position="756"/>
        <end position="789"/>
    </location>
</feature>
<dbReference type="InterPro" id="IPR019734">
    <property type="entry name" value="TPR_rpt"/>
</dbReference>
<comment type="caution">
    <text evidence="4">The sequence shown here is derived from an EMBL/GenBank/DDBJ whole genome shotgun (WGS) entry which is preliminary data.</text>
</comment>
<dbReference type="PANTHER" id="PTHR44943">
    <property type="entry name" value="CELLULOSE SYNTHASE OPERON PROTEIN C"/>
    <property type="match status" value="1"/>
</dbReference>
<dbReference type="Pfam" id="PF13374">
    <property type="entry name" value="TPR_10"/>
    <property type="match status" value="1"/>
</dbReference>
<dbReference type="Pfam" id="PF08238">
    <property type="entry name" value="Sel1"/>
    <property type="match status" value="2"/>
</dbReference>
<proteinExistence type="predicted"/>
<feature type="repeat" description="TPR" evidence="3">
    <location>
        <begin position="722"/>
        <end position="755"/>
    </location>
</feature>
<dbReference type="Gene3D" id="1.25.40.10">
    <property type="entry name" value="Tetratricopeptide repeat domain"/>
    <property type="match status" value="4"/>
</dbReference>
<evidence type="ECO:0000313" key="5">
    <source>
        <dbReference type="Proteomes" id="UP000271339"/>
    </source>
</evidence>
<keyword evidence="2 3" id="KW-0802">TPR repeat</keyword>
<protein>
    <submittedName>
        <fullName evidence="4">Tfp pilus assembly protein PilF</fullName>
    </submittedName>
</protein>
<dbReference type="InterPro" id="IPR006597">
    <property type="entry name" value="Sel1-like"/>
</dbReference>
<dbReference type="InterPro" id="IPR011990">
    <property type="entry name" value="TPR-like_helical_dom_sf"/>
</dbReference>
<feature type="repeat" description="TPR" evidence="3">
    <location>
        <begin position="619"/>
        <end position="652"/>
    </location>
</feature>
<feature type="repeat" description="TPR" evidence="3">
    <location>
        <begin position="551"/>
        <end position="584"/>
    </location>
</feature>
<feature type="repeat" description="TPR" evidence="3">
    <location>
        <begin position="653"/>
        <end position="686"/>
    </location>
</feature>
<dbReference type="PROSITE" id="PS50005">
    <property type="entry name" value="TPR"/>
    <property type="match status" value="9"/>
</dbReference>
<feature type="repeat" description="TPR" evidence="3">
    <location>
        <begin position="1000"/>
        <end position="1033"/>
    </location>
</feature>
<dbReference type="OrthoDB" id="9814448at2"/>
<dbReference type="SUPFAM" id="SSF48452">
    <property type="entry name" value="TPR-like"/>
    <property type="match status" value="3"/>
</dbReference>
<gene>
    <name evidence="4" type="ORF">BXY75_1714</name>
</gene>
<dbReference type="RefSeq" id="WP_121907255.1">
    <property type="nucleotide sequence ID" value="NZ_REFC01000012.1"/>
</dbReference>
<feature type="repeat" description="TPR" evidence="3">
    <location>
        <begin position="687"/>
        <end position="720"/>
    </location>
</feature>
<dbReference type="Pfam" id="PF00515">
    <property type="entry name" value="TPR_1"/>
    <property type="match status" value="1"/>
</dbReference>
<dbReference type="Pfam" id="PF13181">
    <property type="entry name" value="TPR_8"/>
    <property type="match status" value="2"/>
</dbReference>
<dbReference type="EMBL" id="REFC01000012">
    <property type="protein sequence ID" value="RMA64831.1"/>
    <property type="molecule type" value="Genomic_DNA"/>
</dbReference>
<dbReference type="Pfam" id="PF13424">
    <property type="entry name" value="TPR_12"/>
    <property type="match status" value="1"/>
</dbReference>
<sequence>MDFSPKRRRSLGKKKAQSQQQIFVGREKQIEQFTSNLKLNPNDNSFKNIFSIHGQGGVGKTTLLTYFKELSENHGACSVLLDMEDIQLYPIPSVMAKIASLLEENGFEFKKFNKLYKHYLRKRSELEGDPHRPDSLLDNVASKSLKIGVSVAAEFIPGGGIVKDLLPIDNLAKKTGELADFAWRKFDNKEDVELALYPLKKLTPVWLDELYDCCDEKNIILNLDTYENSNPNLDKWFAELLEEKYGYVPDNITLVFSGRNKLDSITWKDSLGLISYISLLPFTKEETKEFLLKKGVIDEDVIASIISISGCLPVYLALLVDENPDQMAHISHPNEKVVERFLRHITNPEQKKLARLASLPRKLNADIIKRLLTVEDKHIDLLFNWLKDRPFVQNRGGNWIYHPIVRKQMLHYTKGESFETWEQIHTDLADYYTNLAVRIESEEEEKNFADDEWRSLSLESWYHKLCANYKRYLPEFIRFFVLSGMKKVPFEDLTIYGEVLSQAGELTESIEWGDRIKNGIGNYLSSENDMGLDLFTSLINSEYHNDIESKAYCQNALGVVYSKLGKFNEAEAVTLKAIEILPTYTRAYRNLGNLYRLEDKKKKSITYFKRALELEPENIGCLFGYGYAFTHFKQFDDAIIQYNKVLQLKPDLATTLNNLGYAYFAKKDYDVAINNYEKALKIQPDYQLAWNNLAILHVEQKNYEMAIDCFLKLVELDAKNHLFYYNLGWLYYGEKKEFDSALKYLEKAIEIKPDYFEAMNTMGLTYNELKQYDKAIATYNKALLIQKDHHFTINNLGKVYFDLKKDYDKSIALFKQAIDLQPDNHTYWSNLGLAKYIGKLDYKEAIKCFEKALVLKNDNPLDLTNLGSVLVRSGNDIDRGIDCLKKAIEINPDSYLAWYNLGYGYSRKLDFLEGIRCFSKSTELNPDHALGWFSKGISLKNAKKDFSEMINCFEKAVALEPQNAEYLNTYGFNLLIQHKTEEGKTQLLNAWSSKKENVLFEIPMNIGHCYYMQRENEQAIDWYKKAITLCKDEPHFFKGMASDYADLKMKTLGIKETDYNQMIEDLKKG</sequence>
<evidence type="ECO:0000256" key="3">
    <source>
        <dbReference type="PROSITE-ProRule" id="PRU00339"/>
    </source>
</evidence>
<feature type="repeat" description="TPR" evidence="3">
    <location>
        <begin position="895"/>
        <end position="928"/>
    </location>
</feature>
<dbReference type="PROSITE" id="PS50293">
    <property type="entry name" value="TPR_REGION"/>
    <property type="match status" value="2"/>
</dbReference>
<feature type="repeat" description="TPR" evidence="3">
    <location>
        <begin position="585"/>
        <end position="618"/>
    </location>
</feature>
<organism evidence="4 5">
    <name type="scientific">Ulvibacter antarcticus</name>
    <dbReference type="NCBI Taxonomy" id="442714"/>
    <lineage>
        <taxon>Bacteria</taxon>
        <taxon>Pseudomonadati</taxon>
        <taxon>Bacteroidota</taxon>
        <taxon>Flavobacteriia</taxon>
        <taxon>Flavobacteriales</taxon>
        <taxon>Flavobacteriaceae</taxon>
        <taxon>Ulvibacter</taxon>
    </lineage>
</organism>
<dbReference type="SUPFAM" id="SSF52540">
    <property type="entry name" value="P-loop containing nucleoside triphosphate hydrolases"/>
    <property type="match status" value="1"/>
</dbReference>
<dbReference type="Gene3D" id="3.40.50.300">
    <property type="entry name" value="P-loop containing nucleotide triphosphate hydrolases"/>
    <property type="match status" value="1"/>
</dbReference>
<keyword evidence="1" id="KW-0677">Repeat</keyword>
<dbReference type="SMART" id="SM00671">
    <property type="entry name" value="SEL1"/>
    <property type="match status" value="6"/>
</dbReference>
<dbReference type="Proteomes" id="UP000271339">
    <property type="component" value="Unassembled WGS sequence"/>
</dbReference>
<keyword evidence="5" id="KW-1185">Reference proteome</keyword>
<name>A0A3L9YVQ1_9FLAO</name>
<dbReference type="AlphaFoldDB" id="A0A3L9YVQ1"/>
<reference evidence="4 5" key="1">
    <citation type="submission" date="2018-10" db="EMBL/GenBank/DDBJ databases">
        <title>Genomic Encyclopedia of Archaeal and Bacterial Type Strains, Phase II (KMG-II): from individual species to whole genera.</title>
        <authorList>
            <person name="Goeker M."/>
        </authorList>
    </citation>
    <scope>NUCLEOTIDE SEQUENCE [LARGE SCALE GENOMIC DNA]</scope>
    <source>
        <strain evidence="4 5">DSM 23424</strain>
    </source>
</reference>
<evidence type="ECO:0000313" key="4">
    <source>
        <dbReference type="EMBL" id="RMA64831.1"/>
    </source>
</evidence>
<dbReference type="PANTHER" id="PTHR44943:SF4">
    <property type="entry name" value="TPR REPEAT-CONTAINING PROTEIN MJ0798"/>
    <property type="match status" value="1"/>
</dbReference>